<dbReference type="EMBL" id="AVOT02086494">
    <property type="protein sequence ID" value="MBW0570574.1"/>
    <property type="molecule type" value="Genomic_DNA"/>
</dbReference>
<organism evidence="1 2">
    <name type="scientific">Austropuccinia psidii MF-1</name>
    <dbReference type="NCBI Taxonomy" id="1389203"/>
    <lineage>
        <taxon>Eukaryota</taxon>
        <taxon>Fungi</taxon>
        <taxon>Dikarya</taxon>
        <taxon>Basidiomycota</taxon>
        <taxon>Pucciniomycotina</taxon>
        <taxon>Pucciniomycetes</taxon>
        <taxon>Pucciniales</taxon>
        <taxon>Sphaerophragmiaceae</taxon>
        <taxon>Austropuccinia</taxon>
    </lineage>
</organism>
<comment type="caution">
    <text evidence="1">The sequence shown here is derived from an EMBL/GenBank/DDBJ whole genome shotgun (WGS) entry which is preliminary data.</text>
</comment>
<name>A0A9Q3PQN9_9BASI</name>
<protein>
    <submittedName>
        <fullName evidence="1">Uncharacterized protein</fullName>
    </submittedName>
</protein>
<dbReference type="AlphaFoldDB" id="A0A9Q3PQN9"/>
<sequence length="112" mass="13543">MEERDKKVKYTYHIKFLDRPLNNQEEPYEWQLENAEFIQQTTNEEDEIESILENEYKYIYLRYITFDDMYGDEAQESLCEDEYLCHLPGANLKKIQFLELLTEEGIQGNLSN</sequence>
<keyword evidence="2" id="KW-1185">Reference proteome</keyword>
<dbReference type="Proteomes" id="UP000765509">
    <property type="component" value="Unassembled WGS sequence"/>
</dbReference>
<evidence type="ECO:0000313" key="2">
    <source>
        <dbReference type="Proteomes" id="UP000765509"/>
    </source>
</evidence>
<evidence type="ECO:0000313" key="1">
    <source>
        <dbReference type="EMBL" id="MBW0570574.1"/>
    </source>
</evidence>
<gene>
    <name evidence="1" type="ORF">O181_110289</name>
</gene>
<accession>A0A9Q3PQN9</accession>
<reference evidence="1" key="1">
    <citation type="submission" date="2021-03" db="EMBL/GenBank/DDBJ databases">
        <title>Draft genome sequence of rust myrtle Austropuccinia psidii MF-1, a brazilian biotype.</title>
        <authorList>
            <person name="Quecine M.C."/>
            <person name="Pachon D.M.R."/>
            <person name="Bonatelli M.L."/>
            <person name="Correr F.H."/>
            <person name="Franceschini L.M."/>
            <person name="Leite T.F."/>
            <person name="Margarido G.R.A."/>
            <person name="Almeida C.A."/>
            <person name="Ferrarezi J.A."/>
            <person name="Labate C.A."/>
        </authorList>
    </citation>
    <scope>NUCLEOTIDE SEQUENCE</scope>
    <source>
        <strain evidence="1">MF-1</strain>
    </source>
</reference>
<proteinExistence type="predicted"/>